<dbReference type="AlphaFoldDB" id="A0A1H5QVW0"/>
<dbReference type="InterPro" id="IPR001387">
    <property type="entry name" value="Cro/C1-type_HTH"/>
</dbReference>
<dbReference type="STRING" id="218821.SAMN05421837_105139"/>
<dbReference type="Pfam" id="PF13560">
    <property type="entry name" value="HTH_31"/>
    <property type="match status" value="1"/>
</dbReference>
<proteinExistence type="predicted"/>
<dbReference type="CDD" id="cd00093">
    <property type="entry name" value="HTH_XRE"/>
    <property type="match status" value="1"/>
</dbReference>
<dbReference type="PROSITE" id="PS50943">
    <property type="entry name" value="HTH_CROC1"/>
    <property type="match status" value="1"/>
</dbReference>
<evidence type="ECO:0000313" key="3">
    <source>
        <dbReference type="Proteomes" id="UP000198878"/>
    </source>
</evidence>
<feature type="domain" description="HTH cro/C1-type" evidence="1">
    <location>
        <begin position="18"/>
        <end position="71"/>
    </location>
</feature>
<dbReference type="Pfam" id="PF19054">
    <property type="entry name" value="DUF5753"/>
    <property type="match status" value="1"/>
</dbReference>
<protein>
    <submittedName>
        <fullName evidence="2">Helix-turn-helix domain-containing protein</fullName>
    </submittedName>
</protein>
<dbReference type="Proteomes" id="UP000198878">
    <property type="component" value="Unassembled WGS sequence"/>
</dbReference>
<dbReference type="GO" id="GO:0003677">
    <property type="term" value="F:DNA binding"/>
    <property type="evidence" value="ECO:0007669"/>
    <property type="project" value="InterPro"/>
</dbReference>
<dbReference type="InterPro" id="IPR043917">
    <property type="entry name" value="DUF5753"/>
</dbReference>
<sequence length="278" mass="31144">MPRPTRPPFPRRQVGRSLRRLRERAGLTQSEAGEPIRISKSKLSRIEQGHLPGYNDFLALLDRYGVLASEYEEYVRMLDQAKEPGWWPRNPPRDFGYVGAEASASRVRGIEVGLVPGLLQTEAYARRVFEDSAIPWTGDQVTAMTEVRTKRQRRLCRDPDFRVHLIIDEVALRPPRCPRAQLERIIERTALPNLVVQVVPCAAGLHIGLSGGFTILDFPDPEEPGLVYTCGGFGALHLDRPKEIAEAHMQFKHLAKVALGEVASIEFLKRLAVAAEPG</sequence>
<organism evidence="2 3">
    <name type="scientific">Amycolatopsis pretoriensis</name>
    <dbReference type="NCBI Taxonomy" id="218821"/>
    <lineage>
        <taxon>Bacteria</taxon>
        <taxon>Bacillati</taxon>
        <taxon>Actinomycetota</taxon>
        <taxon>Actinomycetes</taxon>
        <taxon>Pseudonocardiales</taxon>
        <taxon>Pseudonocardiaceae</taxon>
        <taxon>Amycolatopsis</taxon>
    </lineage>
</organism>
<dbReference type="OrthoDB" id="4285266at2"/>
<dbReference type="Gene3D" id="1.10.260.40">
    <property type="entry name" value="lambda repressor-like DNA-binding domains"/>
    <property type="match status" value="1"/>
</dbReference>
<name>A0A1H5QVW0_9PSEU</name>
<dbReference type="InterPro" id="IPR010982">
    <property type="entry name" value="Lambda_DNA-bd_dom_sf"/>
</dbReference>
<dbReference type="EMBL" id="FNUJ01000005">
    <property type="protein sequence ID" value="SEF30282.1"/>
    <property type="molecule type" value="Genomic_DNA"/>
</dbReference>
<dbReference type="SUPFAM" id="SSF47413">
    <property type="entry name" value="lambda repressor-like DNA-binding domains"/>
    <property type="match status" value="1"/>
</dbReference>
<evidence type="ECO:0000259" key="1">
    <source>
        <dbReference type="PROSITE" id="PS50943"/>
    </source>
</evidence>
<reference evidence="3" key="1">
    <citation type="submission" date="2016-10" db="EMBL/GenBank/DDBJ databases">
        <authorList>
            <person name="Varghese N."/>
            <person name="Submissions S."/>
        </authorList>
    </citation>
    <scope>NUCLEOTIDE SEQUENCE [LARGE SCALE GENOMIC DNA]</scope>
    <source>
        <strain evidence="3">DSM 44654</strain>
    </source>
</reference>
<keyword evidence="3" id="KW-1185">Reference proteome</keyword>
<dbReference type="RefSeq" id="WP_158104119.1">
    <property type="nucleotide sequence ID" value="NZ_FNUJ01000005.1"/>
</dbReference>
<evidence type="ECO:0000313" key="2">
    <source>
        <dbReference type="EMBL" id="SEF30282.1"/>
    </source>
</evidence>
<dbReference type="SMART" id="SM00530">
    <property type="entry name" value="HTH_XRE"/>
    <property type="match status" value="1"/>
</dbReference>
<gene>
    <name evidence="2" type="ORF">SAMN05421837_105139</name>
</gene>
<accession>A0A1H5QVW0</accession>